<name>A0A835GSM3_SPOEX</name>
<protein>
    <submittedName>
        <fullName evidence="2">Uncharacterized protein</fullName>
    </submittedName>
</protein>
<comment type="caution">
    <text evidence="2">The sequence shown here is derived from an EMBL/GenBank/DDBJ whole genome shotgun (WGS) entry which is preliminary data.</text>
</comment>
<feature type="region of interest" description="Disordered" evidence="1">
    <location>
        <begin position="1"/>
        <end position="24"/>
    </location>
</feature>
<sequence length="104" mass="11841">MYYGNIDEGQQGDHHQSPDPFGPVDLHEAVDHALIPFVLSQMFLAVLETKACLHHPYGVGHHKGQHSSFCRSQHVQAGAKRRTRIPTLDPCFYCVITANKWRRH</sequence>
<evidence type="ECO:0000256" key="1">
    <source>
        <dbReference type="SAM" id="MobiDB-lite"/>
    </source>
</evidence>
<evidence type="ECO:0000313" key="2">
    <source>
        <dbReference type="EMBL" id="KAF9423231.1"/>
    </source>
</evidence>
<dbReference type="AlphaFoldDB" id="A0A835GSM3"/>
<reference evidence="2" key="1">
    <citation type="submission" date="2020-08" db="EMBL/GenBank/DDBJ databases">
        <title>Spodoptera exigua strain:BAW_Kor-Di-RS1 Genome sequencing and assembly.</title>
        <authorList>
            <person name="Kim J."/>
            <person name="Nam H.Y."/>
            <person name="Kwon M."/>
            <person name="Choi J.H."/>
            <person name="Cho S.R."/>
            <person name="Kim G.-H."/>
        </authorList>
    </citation>
    <scope>NUCLEOTIDE SEQUENCE</scope>
    <source>
        <strain evidence="2">BAW_Kor-Di-RS1</strain>
        <tissue evidence="2">Whole-body</tissue>
    </source>
</reference>
<dbReference type="Proteomes" id="UP000648187">
    <property type="component" value="Unassembled WGS sequence"/>
</dbReference>
<keyword evidence="3" id="KW-1185">Reference proteome</keyword>
<gene>
    <name evidence="2" type="ORF">HW555_001300</name>
</gene>
<evidence type="ECO:0000313" key="3">
    <source>
        <dbReference type="Proteomes" id="UP000648187"/>
    </source>
</evidence>
<dbReference type="EMBL" id="JACKWZ010000010">
    <property type="protein sequence ID" value="KAF9423231.1"/>
    <property type="molecule type" value="Genomic_DNA"/>
</dbReference>
<proteinExistence type="predicted"/>
<accession>A0A835GSM3</accession>
<organism evidence="2 3">
    <name type="scientific">Spodoptera exigua</name>
    <name type="common">Beet armyworm</name>
    <name type="synonym">Noctua fulgens</name>
    <dbReference type="NCBI Taxonomy" id="7107"/>
    <lineage>
        <taxon>Eukaryota</taxon>
        <taxon>Metazoa</taxon>
        <taxon>Ecdysozoa</taxon>
        <taxon>Arthropoda</taxon>
        <taxon>Hexapoda</taxon>
        <taxon>Insecta</taxon>
        <taxon>Pterygota</taxon>
        <taxon>Neoptera</taxon>
        <taxon>Endopterygota</taxon>
        <taxon>Lepidoptera</taxon>
        <taxon>Glossata</taxon>
        <taxon>Ditrysia</taxon>
        <taxon>Noctuoidea</taxon>
        <taxon>Noctuidae</taxon>
        <taxon>Amphipyrinae</taxon>
        <taxon>Spodoptera</taxon>
    </lineage>
</organism>